<protein>
    <submittedName>
        <fullName evidence="1">Uncharacterized protein</fullName>
    </submittedName>
</protein>
<accession>A0A0E9QVZ4</accession>
<sequence length="15" mass="1662">MMGAFGLLFYPIKSS</sequence>
<evidence type="ECO:0000313" key="1">
    <source>
        <dbReference type="EMBL" id="JAH21141.1"/>
    </source>
</evidence>
<proteinExistence type="predicted"/>
<reference evidence="1" key="2">
    <citation type="journal article" date="2015" name="Fish Shellfish Immunol.">
        <title>Early steps in the European eel (Anguilla anguilla)-Vibrio vulnificus interaction in the gills: Role of the RtxA13 toxin.</title>
        <authorList>
            <person name="Callol A."/>
            <person name="Pajuelo D."/>
            <person name="Ebbesson L."/>
            <person name="Teles M."/>
            <person name="MacKenzie S."/>
            <person name="Amaro C."/>
        </authorList>
    </citation>
    <scope>NUCLEOTIDE SEQUENCE</scope>
</reference>
<dbReference type="EMBL" id="GBXM01087436">
    <property type="protein sequence ID" value="JAH21141.1"/>
    <property type="molecule type" value="Transcribed_RNA"/>
</dbReference>
<name>A0A0E9QVZ4_ANGAN</name>
<organism evidence="1">
    <name type="scientific">Anguilla anguilla</name>
    <name type="common">European freshwater eel</name>
    <name type="synonym">Muraena anguilla</name>
    <dbReference type="NCBI Taxonomy" id="7936"/>
    <lineage>
        <taxon>Eukaryota</taxon>
        <taxon>Metazoa</taxon>
        <taxon>Chordata</taxon>
        <taxon>Craniata</taxon>
        <taxon>Vertebrata</taxon>
        <taxon>Euteleostomi</taxon>
        <taxon>Actinopterygii</taxon>
        <taxon>Neopterygii</taxon>
        <taxon>Teleostei</taxon>
        <taxon>Anguilliformes</taxon>
        <taxon>Anguillidae</taxon>
        <taxon>Anguilla</taxon>
    </lineage>
</organism>
<reference evidence="1" key="1">
    <citation type="submission" date="2014-11" db="EMBL/GenBank/DDBJ databases">
        <authorList>
            <person name="Amaro Gonzalez C."/>
        </authorList>
    </citation>
    <scope>NUCLEOTIDE SEQUENCE</scope>
</reference>